<evidence type="ECO:0000313" key="1">
    <source>
        <dbReference type="EMBL" id="ABN08618.1"/>
    </source>
</evidence>
<protein>
    <submittedName>
        <fullName evidence="1">Uncharacterized protein</fullName>
    </submittedName>
</protein>
<organism evidence="1">
    <name type="scientific">Medicago truncatula</name>
    <name type="common">Barrel medic</name>
    <name type="synonym">Medicago tribuloides</name>
    <dbReference type="NCBI Taxonomy" id="3880"/>
    <lineage>
        <taxon>Eukaryota</taxon>
        <taxon>Viridiplantae</taxon>
        <taxon>Streptophyta</taxon>
        <taxon>Embryophyta</taxon>
        <taxon>Tracheophyta</taxon>
        <taxon>Spermatophyta</taxon>
        <taxon>Magnoliopsida</taxon>
        <taxon>eudicotyledons</taxon>
        <taxon>Gunneridae</taxon>
        <taxon>Pentapetalae</taxon>
        <taxon>rosids</taxon>
        <taxon>fabids</taxon>
        <taxon>Fabales</taxon>
        <taxon>Fabaceae</taxon>
        <taxon>Papilionoideae</taxon>
        <taxon>50 kb inversion clade</taxon>
        <taxon>NPAAA clade</taxon>
        <taxon>Hologalegina</taxon>
        <taxon>IRL clade</taxon>
        <taxon>Trifolieae</taxon>
        <taxon>Medicago</taxon>
    </lineage>
</organism>
<sequence>MKIEETTLRRYLKKWLPKAHQGSGHAPLCKRQHFLLSHMHLHLTPCVYTEAWSLS</sequence>
<reference evidence="1" key="2">
    <citation type="submission" date="2007-03" db="EMBL/GenBank/DDBJ databases">
        <authorList>
            <consortium name="The International Medicago Genome Annotation Group"/>
        </authorList>
    </citation>
    <scope>NUCLEOTIDE SEQUENCE</scope>
</reference>
<accession>A2Q4R8</accession>
<proteinExistence type="predicted"/>
<gene>
    <name evidence="1" type="ORF">MtrDRAFT_AC157777g34v2</name>
</gene>
<name>A2Q4R8_MEDTR</name>
<dbReference type="EMBL" id="AC157777">
    <property type="protein sequence ID" value="ABN08618.1"/>
    <property type="molecule type" value="Genomic_DNA"/>
</dbReference>
<dbReference type="AlphaFoldDB" id="A2Q4R8"/>
<reference evidence="1" key="1">
    <citation type="submission" date="2005-03" db="EMBL/GenBank/DDBJ databases">
        <authorList>
            <person name="Town C.D."/>
        </authorList>
    </citation>
    <scope>NUCLEOTIDE SEQUENCE</scope>
</reference>